<dbReference type="Proteomes" id="UP000053477">
    <property type="component" value="Unassembled WGS sequence"/>
</dbReference>
<evidence type="ECO:0000256" key="2">
    <source>
        <dbReference type="ARBA" id="ARBA00004604"/>
    </source>
</evidence>
<dbReference type="GO" id="GO:0006614">
    <property type="term" value="P:SRP-dependent cotranslational protein targeting to membrane"/>
    <property type="evidence" value="ECO:0007669"/>
    <property type="project" value="InterPro"/>
</dbReference>
<evidence type="ECO:0000256" key="10">
    <source>
        <dbReference type="PIRNR" id="PIRNR038995"/>
    </source>
</evidence>
<evidence type="ECO:0000256" key="9">
    <source>
        <dbReference type="ARBA" id="ARBA00029498"/>
    </source>
</evidence>
<dbReference type="AlphaFoldDB" id="A0A0H2R3E6"/>
<dbReference type="GO" id="GO:0005047">
    <property type="term" value="F:signal recognition particle binding"/>
    <property type="evidence" value="ECO:0007669"/>
    <property type="project" value="InterPro"/>
</dbReference>
<comment type="similarity">
    <text evidence="3 10">Belongs to the SRP68 family.</text>
</comment>
<evidence type="ECO:0000256" key="6">
    <source>
        <dbReference type="ARBA" id="ARBA00023135"/>
    </source>
</evidence>
<evidence type="ECO:0000256" key="4">
    <source>
        <dbReference type="ARBA" id="ARBA00022490"/>
    </source>
</evidence>
<evidence type="ECO:0000256" key="1">
    <source>
        <dbReference type="ARBA" id="ARBA00004496"/>
    </source>
</evidence>
<accession>A0A0H2R3E6</accession>
<comment type="subcellular location">
    <subcellularLocation>
        <location evidence="1 10">Cytoplasm</location>
    </subcellularLocation>
    <subcellularLocation>
        <location evidence="2">Nucleus</location>
        <location evidence="2">Nucleolus</location>
    </subcellularLocation>
</comment>
<dbReference type="OrthoDB" id="10255118at2759"/>
<evidence type="ECO:0000313" key="13">
    <source>
        <dbReference type="Proteomes" id="UP000053477"/>
    </source>
</evidence>
<keyword evidence="8 10" id="KW-0687">Ribonucleoprotein</keyword>
<dbReference type="GO" id="GO:0030942">
    <property type="term" value="F:endoplasmic reticulum signal peptide binding"/>
    <property type="evidence" value="ECO:0007669"/>
    <property type="project" value="InterPro"/>
</dbReference>
<dbReference type="CDD" id="cd15481">
    <property type="entry name" value="SRP68-RBD"/>
    <property type="match status" value="1"/>
</dbReference>
<dbReference type="Pfam" id="PF16969">
    <property type="entry name" value="SRP68"/>
    <property type="match status" value="1"/>
</dbReference>
<sequence length="623" mass="69588">MAIDQAQTSKVNFKALLIANEHRSAYGLRYNDFSRYRKHCANRTHRLRSTLKMTHGKGREFKKLPVVTPENLKDGHLQLLLFETERAWAYSQELQAEALKPTNSAKVGTLRHSSTARFRRAIHWCTQLLSHCQSLHASQRLSAKNMVEVTAYTLMLSGKFLRYRDEYQDSLEQLCVTRDLLDKLAETADSSRNQALATLFADEISPEIRYCAHQLGHTKSYEVDAIVKELSPKHRGTLVQGYDRMIKKLYTESQTTQGDEGGRVLQPLIWDGQEVPIRNPELVDVLLQVQKAEAALKAEGGAQGEGKMSRGRKSRKGVASFDAVLAALSDAEDVTRKLVETQQNTSAATSSTGARDIHFVHSYIVYHLLSRRIQRDLTLVSALVAPPTSRHPAKGVKAPQADQQDARVNPAVVKILDTVLQSLTQMRALTVVEENPYLTNAVEARLAFTKSRRCLFLARSYAAVKQYAQAMALIQRSKLYIRESSTHLVPEEDPINAIDNAFFTLGSESISALEKTLTEDEEHVKQDWFAYNGGTASASRDPTKKPLFFNIALNYVQLDMDRLQERAGAKPSAPVVKNVMEPKLPAQVTKAKAEEISRPTTPEPSGPARAGLSSLLGGWWGRK</sequence>
<dbReference type="GO" id="GO:0005786">
    <property type="term" value="C:signal recognition particle, endoplasmic reticulum targeting"/>
    <property type="evidence" value="ECO:0007669"/>
    <property type="project" value="UniProtKB-KW"/>
</dbReference>
<dbReference type="STRING" id="27342.A0A0H2R3E6"/>
<dbReference type="InterPro" id="IPR034652">
    <property type="entry name" value="SRP68-RBD"/>
</dbReference>
<protein>
    <recommendedName>
        <fullName evidence="9 10">Signal recognition particle subunit SRP68</fullName>
        <shortName evidence="10">SRP68</shortName>
    </recommendedName>
</protein>
<dbReference type="PANTHER" id="PTHR12860">
    <property type="entry name" value="SIGNAL RECOGNITION PARTICLE 68 KDA PROTEIN"/>
    <property type="match status" value="1"/>
</dbReference>
<dbReference type="FunCoup" id="A0A0H2R3E6">
    <property type="interactions" value="671"/>
</dbReference>
<evidence type="ECO:0000256" key="11">
    <source>
        <dbReference type="SAM" id="MobiDB-lite"/>
    </source>
</evidence>
<evidence type="ECO:0000256" key="8">
    <source>
        <dbReference type="ARBA" id="ARBA00023274"/>
    </source>
</evidence>
<keyword evidence="5 10" id="KW-0694">RNA-binding</keyword>
<dbReference type="InParanoid" id="A0A0H2R3E6"/>
<keyword evidence="13" id="KW-1185">Reference proteome</keyword>
<dbReference type="GO" id="GO:0008312">
    <property type="term" value="F:7S RNA binding"/>
    <property type="evidence" value="ECO:0007669"/>
    <property type="project" value="InterPro"/>
</dbReference>
<dbReference type="InterPro" id="IPR038253">
    <property type="entry name" value="SRP68_N_sf"/>
</dbReference>
<comment type="function">
    <text evidence="10">Component of the signal recognition particle (SRP) complex, a ribonucleoprotein complex that mediates the cotranslational targeting of secretory and membrane proteins to the endoplasmic reticulum (ER). The SRP complex interacts with the signal sequence in nascent secretory and membrane proteins and directs them to the membrane of the ER.</text>
</comment>
<gene>
    <name evidence="12" type="ORF">SCHPADRAFT_882944</name>
</gene>
<dbReference type="InterPro" id="IPR026258">
    <property type="entry name" value="SRP68"/>
</dbReference>
<evidence type="ECO:0000256" key="7">
    <source>
        <dbReference type="ARBA" id="ARBA00023242"/>
    </source>
</evidence>
<keyword evidence="4 10" id="KW-0963">Cytoplasm</keyword>
<dbReference type="GO" id="GO:0005730">
    <property type="term" value="C:nucleolus"/>
    <property type="evidence" value="ECO:0007669"/>
    <property type="project" value="UniProtKB-SubCell"/>
</dbReference>
<keyword evidence="7" id="KW-0539">Nucleus</keyword>
<evidence type="ECO:0000256" key="5">
    <source>
        <dbReference type="ARBA" id="ARBA00022884"/>
    </source>
</evidence>
<organism evidence="12 13">
    <name type="scientific">Schizopora paradoxa</name>
    <dbReference type="NCBI Taxonomy" id="27342"/>
    <lineage>
        <taxon>Eukaryota</taxon>
        <taxon>Fungi</taxon>
        <taxon>Dikarya</taxon>
        <taxon>Basidiomycota</taxon>
        <taxon>Agaricomycotina</taxon>
        <taxon>Agaricomycetes</taxon>
        <taxon>Hymenochaetales</taxon>
        <taxon>Schizoporaceae</taxon>
        <taxon>Schizopora</taxon>
    </lineage>
</organism>
<keyword evidence="6 10" id="KW-0733">Signal recognition particle</keyword>
<proteinExistence type="inferred from homology"/>
<dbReference type="PANTHER" id="PTHR12860:SF0">
    <property type="entry name" value="SIGNAL RECOGNITION PARTICLE SUBUNIT SRP68"/>
    <property type="match status" value="1"/>
</dbReference>
<name>A0A0H2R3E6_9AGAM</name>
<dbReference type="EMBL" id="KQ086217">
    <property type="protein sequence ID" value="KLO06310.1"/>
    <property type="molecule type" value="Genomic_DNA"/>
</dbReference>
<evidence type="ECO:0000313" key="12">
    <source>
        <dbReference type="EMBL" id="KLO06310.1"/>
    </source>
</evidence>
<dbReference type="PIRSF" id="PIRSF038995">
    <property type="entry name" value="SRP68"/>
    <property type="match status" value="1"/>
</dbReference>
<reference evidence="12 13" key="1">
    <citation type="submission" date="2015-04" db="EMBL/GenBank/DDBJ databases">
        <title>Complete genome sequence of Schizopora paradoxa KUC8140, a cosmopolitan wood degrader in East Asia.</title>
        <authorList>
            <consortium name="DOE Joint Genome Institute"/>
            <person name="Min B."/>
            <person name="Park H."/>
            <person name="Jang Y."/>
            <person name="Kim J.-J."/>
            <person name="Kim K.H."/>
            <person name="Pangilinan J."/>
            <person name="Lipzen A."/>
            <person name="Riley R."/>
            <person name="Grigoriev I.V."/>
            <person name="Spatafora J.W."/>
            <person name="Choi I.-G."/>
        </authorList>
    </citation>
    <scope>NUCLEOTIDE SEQUENCE [LARGE SCALE GENOMIC DNA]</scope>
    <source>
        <strain evidence="12 13">KUC8140</strain>
    </source>
</reference>
<evidence type="ECO:0000256" key="3">
    <source>
        <dbReference type="ARBA" id="ARBA00009352"/>
    </source>
</evidence>
<feature type="region of interest" description="Disordered" evidence="11">
    <location>
        <begin position="588"/>
        <end position="623"/>
    </location>
</feature>
<dbReference type="Gene3D" id="1.10.3450.40">
    <property type="entry name" value="Signal recognition particle, SRP68 subunit, RNA-binding domain"/>
    <property type="match status" value="1"/>
</dbReference>